<comment type="caution">
    <text evidence="2">The sequence shown here is derived from an EMBL/GenBank/DDBJ whole genome shotgun (WGS) entry which is preliminary data.</text>
</comment>
<name>A0ABX4FRM2_9GAMM</name>
<feature type="transmembrane region" description="Helical" evidence="1">
    <location>
        <begin position="31"/>
        <end position="49"/>
    </location>
</feature>
<reference evidence="2 3" key="1">
    <citation type="journal article" date="2016" name="Antonie Van Leeuwenhoek">
        <title>Photobacterium sanguinicancri sp. nov. isolated from marine animals.</title>
        <authorList>
            <person name="Gomez-Gil B."/>
            <person name="Roque A."/>
            <person name="Rotllant G."/>
            <person name="Romalde J.L."/>
            <person name="Doce A."/>
            <person name="Eggermont M."/>
            <person name="Defoirdt T."/>
        </authorList>
    </citation>
    <scope>NUCLEOTIDE SEQUENCE [LARGE SCALE GENOMIC DNA]</scope>
    <source>
        <strain evidence="2 3">CAIM 1827</strain>
    </source>
</reference>
<evidence type="ECO:0000313" key="2">
    <source>
        <dbReference type="EMBL" id="OZS41280.1"/>
    </source>
</evidence>
<evidence type="ECO:0000256" key="1">
    <source>
        <dbReference type="SAM" id="Phobius"/>
    </source>
</evidence>
<keyword evidence="3" id="KW-1185">Reference proteome</keyword>
<keyword evidence="1" id="KW-0472">Membrane</keyword>
<sequence length="60" mass="6668">MRVLLAFFEPFILMLLGTVLVATLLPAQGQWRGVFDLLADIAIVLLFFLHGAKLSRQAIV</sequence>
<proteinExistence type="predicted"/>
<keyword evidence="1" id="KW-1133">Transmembrane helix</keyword>
<keyword evidence="1" id="KW-0812">Transmembrane</keyword>
<dbReference type="RefSeq" id="WP_141226354.1">
    <property type="nucleotide sequence ID" value="NZ_NOIF01000472.1"/>
</dbReference>
<dbReference type="InterPro" id="IPR016833">
    <property type="entry name" value="Put_Na-Bile_cotransptr"/>
</dbReference>
<dbReference type="Proteomes" id="UP000215999">
    <property type="component" value="Unassembled WGS sequence"/>
</dbReference>
<gene>
    <name evidence="2" type="ORF">ASV53_24660</name>
</gene>
<accession>A0ABX4FRM2</accession>
<feature type="transmembrane region" description="Helical" evidence="1">
    <location>
        <begin position="7"/>
        <end position="25"/>
    </location>
</feature>
<evidence type="ECO:0000313" key="3">
    <source>
        <dbReference type="Proteomes" id="UP000215999"/>
    </source>
</evidence>
<feature type="non-terminal residue" evidence="2">
    <location>
        <position position="60"/>
    </location>
</feature>
<dbReference type="EMBL" id="NOIF01000472">
    <property type="protein sequence ID" value="OZS41280.1"/>
    <property type="molecule type" value="Genomic_DNA"/>
</dbReference>
<organism evidence="2 3">
    <name type="scientific">Photobacterium sanguinicancri</name>
    <dbReference type="NCBI Taxonomy" id="875932"/>
    <lineage>
        <taxon>Bacteria</taxon>
        <taxon>Pseudomonadati</taxon>
        <taxon>Pseudomonadota</taxon>
        <taxon>Gammaproteobacteria</taxon>
        <taxon>Vibrionales</taxon>
        <taxon>Vibrionaceae</taxon>
        <taxon>Photobacterium</taxon>
    </lineage>
</organism>
<dbReference type="Pfam" id="PF13593">
    <property type="entry name" value="SBF_like"/>
    <property type="match status" value="1"/>
</dbReference>
<protein>
    <submittedName>
        <fullName evidence="2">Bile acid:sodium symporter</fullName>
    </submittedName>
</protein>